<dbReference type="AlphaFoldDB" id="A0AAD4MD49"/>
<evidence type="ECO:0000313" key="4">
    <source>
        <dbReference type="EMBL" id="KAI0307910.1"/>
    </source>
</evidence>
<feature type="domain" description="RING-type" evidence="3">
    <location>
        <begin position="225"/>
        <end position="271"/>
    </location>
</feature>
<evidence type="ECO:0000256" key="1">
    <source>
        <dbReference type="PROSITE-ProRule" id="PRU00175"/>
    </source>
</evidence>
<sequence>MSKRRFESDKDVVDLTTSSEHVAGSSHPSSQPQQPVQAYAGAHPSLSRPKKRRKTSQNSDASLPERRGAVFKKSCPKNTLERVARVMSQRFFMIDRRRESDGLCEEFKVLGSTGNVCLLARKSNVELVNISSRFMAGPDASRGNHCKHILFIFLKVLQVPQSSGLWYQKALLASELQTIFANAPQAPNALAHDSVRDAYARATGKAPQSASSTAQRRIPGPDDSCPICYESMHGVSQNILTFCEECGNGLHSECFEQWRRSAAVLTCVWCRAKWPAKWPGDNQGKFGAGPIYGGYINLARAAGLSGIIVVDLVVGCQRHGSQQPAASYHTAI</sequence>
<accession>A0AAD4MD49</accession>
<dbReference type="SUPFAM" id="SSF57850">
    <property type="entry name" value="RING/U-box"/>
    <property type="match status" value="1"/>
</dbReference>
<dbReference type="InterPro" id="IPR013083">
    <property type="entry name" value="Znf_RING/FYVE/PHD"/>
</dbReference>
<dbReference type="Gene3D" id="3.30.40.10">
    <property type="entry name" value="Zinc/RING finger domain, C3HC4 (zinc finger)"/>
    <property type="match status" value="1"/>
</dbReference>
<feature type="compositionally biased region" description="Basic and acidic residues" evidence="2">
    <location>
        <begin position="1"/>
        <end position="13"/>
    </location>
</feature>
<protein>
    <recommendedName>
        <fullName evidence="3">RING-type domain-containing protein</fullName>
    </recommendedName>
</protein>
<dbReference type="PANTHER" id="PTHR21540:SF0">
    <property type="entry name" value="PHD FAMILY PROTEIN"/>
    <property type="match status" value="1"/>
</dbReference>
<dbReference type="PANTHER" id="PTHR21540">
    <property type="entry name" value="RING FINGER AND SWIM DOMAIN-CONTAINING PROTEIN 2"/>
    <property type="match status" value="1"/>
</dbReference>
<organism evidence="4 5">
    <name type="scientific">Multifurca ochricompacta</name>
    <dbReference type="NCBI Taxonomy" id="376703"/>
    <lineage>
        <taxon>Eukaryota</taxon>
        <taxon>Fungi</taxon>
        <taxon>Dikarya</taxon>
        <taxon>Basidiomycota</taxon>
        <taxon>Agaricomycotina</taxon>
        <taxon>Agaricomycetes</taxon>
        <taxon>Russulales</taxon>
        <taxon>Russulaceae</taxon>
        <taxon>Multifurca</taxon>
    </lineage>
</organism>
<name>A0AAD4MD49_9AGAM</name>
<dbReference type="InterPro" id="IPR039903">
    <property type="entry name" value="Zswim2"/>
</dbReference>
<gene>
    <name evidence="4" type="ORF">B0F90DRAFT_1813275</name>
</gene>
<dbReference type="GO" id="GO:0061630">
    <property type="term" value="F:ubiquitin protein ligase activity"/>
    <property type="evidence" value="ECO:0007669"/>
    <property type="project" value="InterPro"/>
</dbReference>
<dbReference type="Proteomes" id="UP001203297">
    <property type="component" value="Unassembled WGS sequence"/>
</dbReference>
<dbReference type="GO" id="GO:0008270">
    <property type="term" value="F:zinc ion binding"/>
    <property type="evidence" value="ECO:0007669"/>
    <property type="project" value="UniProtKB-KW"/>
</dbReference>
<evidence type="ECO:0000313" key="5">
    <source>
        <dbReference type="Proteomes" id="UP001203297"/>
    </source>
</evidence>
<feature type="region of interest" description="Disordered" evidence="2">
    <location>
        <begin position="1"/>
        <end position="68"/>
    </location>
</feature>
<feature type="compositionally biased region" description="Low complexity" evidence="2">
    <location>
        <begin position="25"/>
        <end position="37"/>
    </location>
</feature>
<keyword evidence="1" id="KW-0863">Zinc-finger</keyword>
<evidence type="ECO:0000259" key="3">
    <source>
        <dbReference type="PROSITE" id="PS50089"/>
    </source>
</evidence>
<reference evidence="4" key="1">
    <citation type="journal article" date="2022" name="New Phytol.">
        <title>Evolutionary transition to the ectomycorrhizal habit in the genomes of a hyperdiverse lineage of mushroom-forming fungi.</title>
        <authorList>
            <person name="Looney B."/>
            <person name="Miyauchi S."/>
            <person name="Morin E."/>
            <person name="Drula E."/>
            <person name="Courty P.E."/>
            <person name="Kohler A."/>
            <person name="Kuo A."/>
            <person name="LaButti K."/>
            <person name="Pangilinan J."/>
            <person name="Lipzen A."/>
            <person name="Riley R."/>
            <person name="Andreopoulos W."/>
            <person name="He G."/>
            <person name="Johnson J."/>
            <person name="Nolan M."/>
            <person name="Tritt A."/>
            <person name="Barry K.W."/>
            <person name="Grigoriev I.V."/>
            <person name="Nagy L.G."/>
            <person name="Hibbett D."/>
            <person name="Henrissat B."/>
            <person name="Matheny P.B."/>
            <person name="Labbe J."/>
            <person name="Martin F.M."/>
        </authorList>
    </citation>
    <scope>NUCLEOTIDE SEQUENCE</scope>
    <source>
        <strain evidence="4">BPL690</strain>
    </source>
</reference>
<keyword evidence="5" id="KW-1185">Reference proteome</keyword>
<dbReference type="EMBL" id="WTXG01000001">
    <property type="protein sequence ID" value="KAI0307910.1"/>
    <property type="molecule type" value="Genomic_DNA"/>
</dbReference>
<proteinExistence type="predicted"/>
<evidence type="ECO:0000256" key="2">
    <source>
        <dbReference type="SAM" id="MobiDB-lite"/>
    </source>
</evidence>
<dbReference type="PROSITE" id="PS50089">
    <property type="entry name" value="ZF_RING_2"/>
    <property type="match status" value="1"/>
</dbReference>
<dbReference type="InterPro" id="IPR001841">
    <property type="entry name" value="Znf_RING"/>
</dbReference>
<comment type="caution">
    <text evidence="4">The sequence shown here is derived from an EMBL/GenBank/DDBJ whole genome shotgun (WGS) entry which is preliminary data.</text>
</comment>
<keyword evidence="1" id="KW-0862">Zinc</keyword>
<keyword evidence="1" id="KW-0479">Metal-binding</keyword>